<dbReference type="GO" id="GO:0051016">
    <property type="term" value="P:barbed-end actin filament capping"/>
    <property type="evidence" value="ECO:0007669"/>
    <property type="project" value="TreeGrafter"/>
</dbReference>
<dbReference type="Pfam" id="PF00596">
    <property type="entry name" value="Aldolase_II"/>
    <property type="match status" value="2"/>
</dbReference>
<proteinExistence type="inferred from homology"/>
<sequence length="338" mass="36611">MLRSLARLVRAAPPLPAETVLRRTPTVARLARPFGSLPGLRPIAINDLGADCPYSAEEQAVRCKLASLYRLVDARGWSMGIYNHITARITASDEHFLVNPFGLLYDEVTASNLVRLDLAGTVLDPGSSAAGVNLAGYVSTMQCGLLPITQEALVVHGFAGVSYHDYQGILINSAEKKDIQENLGPKNKVLTPSQLVFPSVQVLIPSVQVLVPPVQVLIPSQWLIPSVQVLTPSQWLIPFRPSVQALIPSQWLIPSVQVLTPSQWLIPFRPSVQVLVLRNHGVVVCGETVEEAYLLLDFFMIACQSQVAMMAAGVDGLAQISSVAFENMLKVGAPPAER</sequence>
<dbReference type="AlphaFoldDB" id="A0A6A4VQD3"/>
<comment type="caution">
    <text evidence="3">The sequence shown here is derived from an EMBL/GenBank/DDBJ whole genome shotgun (WGS) entry which is preliminary data.</text>
</comment>
<evidence type="ECO:0000313" key="4">
    <source>
        <dbReference type="Proteomes" id="UP000440578"/>
    </source>
</evidence>
<gene>
    <name evidence="3" type="primary">ADD1</name>
    <name evidence="3" type="ORF">FJT64_009176</name>
</gene>
<dbReference type="PANTHER" id="PTHR10672:SF3">
    <property type="entry name" value="PROTEIN HU-LI TAI SHAO"/>
    <property type="match status" value="1"/>
</dbReference>
<protein>
    <submittedName>
        <fullName evidence="3">Alpha-adducin</fullName>
    </submittedName>
</protein>
<reference evidence="3 4" key="1">
    <citation type="submission" date="2019-07" db="EMBL/GenBank/DDBJ databases">
        <title>Draft genome assembly of a fouling barnacle, Amphibalanus amphitrite (Darwin, 1854): The first reference genome for Thecostraca.</title>
        <authorList>
            <person name="Kim W."/>
        </authorList>
    </citation>
    <scope>NUCLEOTIDE SEQUENCE [LARGE SCALE GENOMIC DNA]</scope>
    <source>
        <strain evidence="3">SNU_AA5</strain>
        <tissue evidence="3">Soma without cirri and trophi</tissue>
    </source>
</reference>
<dbReference type="GO" id="GO:0014069">
    <property type="term" value="C:postsynaptic density"/>
    <property type="evidence" value="ECO:0007669"/>
    <property type="project" value="TreeGrafter"/>
</dbReference>
<dbReference type="GO" id="GO:0005856">
    <property type="term" value="C:cytoskeleton"/>
    <property type="evidence" value="ECO:0007669"/>
    <property type="project" value="TreeGrafter"/>
</dbReference>
<dbReference type="GO" id="GO:0005886">
    <property type="term" value="C:plasma membrane"/>
    <property type="evidence" value="ECO:0007669"/>
    <property type="project" value="UniProtKB-SubCell"/>
</dbReference>
<dbReference type="EMBL" id="VIIS01001787">
    <property type="protein sequence ID" value="KAF0292902.1"/>
    <property type="molecule type" value="Genomic_DNA"/>
</dbReference>
<dbReference type="InterPro" id="IPR001303">
    <property type="entry name" value="Aldolase_II/adducin_N"/>
</dbReference>
<dbReference type="InterPro" id="IPR051017">
    <property type="entry name" value="Aldolase-II_Adducin_sf"/>
</dbReference>
<evidence type="ECO:0000256" key="1">
    <source>
        <dbReference type="ARBA" id="ARBA00006274"/>
    </source>
</evidence>
<name>A0A6A4VQD3_AMPAM</name>
<keyword evidence="4" id="KW-1185">Reference proteome</keyword>
<dbReference type="Proteomes" id="UP000440578">
    <property type="component" value="Unassembled WGS sequence"/>
</dbReference>
<feature type="domain" description="Class II aldolase/adducin N-terminal" evidence="2">
    <location>
        <begin position="63"/>
        <end position="307"/>
    </location>
</feature>
<dbReference type="InterPro" id="IPR036409">
    <property type="entry name" value="Aldolase_II/adducin_N_sf"/>
</dbReference>
<evidence type="ECO:0000313" key="3">
    <source>
        <dbReference type="EMBL" id="KAF0292902.1"/>
    </source>
</evidence>
<evidence type="ECO:0000259" key="2">
    <source>
        <dbReference type="SMART" id="SM01007"/>
    </source>
</evidence>
<dbReference type="Gene3D" id="3.40.225.10">
    <property type="entry name" value="Class II aldolase/adducin N-terminal domain"/>
    <property type="match status" value="3"/>
</dbReference>
<comment type="similarity">
    <text evidence="1">Belongs to the aldolase class II family. Adducin subfamily.</text>
</comment>
<dbReference type="GO" id="GO:0051015">
    <property type="term" value="F:actin filament binding"/>
    <property type="evidence" value="ECO:0007669"/>
    <property type="project" value="TreeGrafter"/>
</dbReference>
<dbReference type="OrthoDB" id="3238794at2759"/>
<dbReference type="PANTHER" id="PTHR10672">
    <property type="entry name" value="ADDUCIN"/>
    <property type="match status" value="1"/>
</dbReference>
<accession>A0A6A4VQD3</accession>
<organism evidence="3 4">
    <name type="scientific">Amphibalanus amphitrite</name>
    <name type="common">Striped barnacle</name>
    <name type="synonym">Balanus amphitrite</name>
    <dbReference type="NCBI Taxonomy" id="1232801"/>
    <lineage>
        <taxon>Eukaryota</taxon>
        <taxon>Metazoa</taxon>
        <taxon>Ecdysozoa</taxon>
        <taxon>Arthropoda</taxon>
        <taxon>Crustacea</taxon>
        <taxon>Multicrustacea</taxon>
        <taxon>Cirripedia</taxon>
        <taxon>Thoracica</taxon>
        <taxon>Thoracicalcarea</taxon>
        <taxon>Balanomorpha</taxon>
        <taxon>Balanoidea</taxon>
        <taxon>Balanidae</taxon>
        <taxon>Amphibalaninae</taxon>
        <taxon>Amphibalanus</taxon>
    </lineage>
</organism>
<dbReference type="SMART" id="SM01007">
    <property type="entry name" value="Aldolase_II"/>
    <property type="match status" value="1"/>
</dbReference>
<dbReference type="SUPFAM" id="SSF53639">
    <property type="entry name" value="AraD/HMP-PK domain-like"/>
    <property type="match status" value="2"/>
</dbReference>